<proteinExistence type="inferred from homology"/>
<dbReference type="PIRSF" id="PIRSF019455">
    <property type="entry name" value="CopR_AtkY"/>
    <property type="match status" value="1"/>
</dbReference>
<comment type="similarity">
    <text evidence="1">Belongs to the BlaI transcriptional regulatory family.</text>
</comment>
<dbReference type="EMBL" id="DWXO01000101">
    <property type="protein sequence ID" value="HJB81448.1"/>
    <property type="molecule type" value="Genomic_DNA"/>
</dbReference>
<dbReference type="AlphaFoldDB" id="A0A9D2MPS7"/>
<dbReference type="GO" id="GO:0045892">
    <property type="term" value="P:negative regulation of DNA-templated transcription"/>
    <property type="evidence" value="ECO:0007669"/>
    <property type="project" value="InterPro"/>
</dbReference>
<dbReference type="InterPro" id="IPR005650">
    <property type="entry name" value="BlaI_family"/>
</dbReference>
<gene>
    <name evidence="5" type="ORF">H9712_10730</name>
</gene>
<keyword evidence="4" id="KW-0804">Transcription</keyword>
<dbReference type="Proteomes" id="UP000823921">
    <property type="component" value="Unassembled WGS sequence"/>
</dbReference>
<organism evidence="5 6">
    <name type="scientific">Candidatus Flavonifractor intestinigallinarum</name>
    <dbReference type="NCBI Taxonomy" id="2838586"/>
    <lineage>
        <taxon>Bacteria</taxon>
        <taxon>Bacillati</taxon>
        <taxon>Bacillota</taxon>
        <taxon>Clostridia</taxon>
        <taxon>Eubacteriales</taxon>
        <taxon>Oscillospiraceae</taxon>
        <taxon>Flavonifractor</taxon>
    </lineage>
</organism>
<dbReference type="Pfam" id="PF03965">
    <property type="entry name" value="Penicillinase_R"/>
    <property type="match status" value="1"/>
</dbReference>
<protein>
    <submittedName>
        <fullName evidence="5">BlaI/MecI/CopY family transcriptional regulator</fullName>
    </submittedName>
</protein>
<evidence type="ECO:0000256" key="2">
    <source>
        <dbReference type="ARBA" id="ARBA00023015"/>
    </source>
</evidence>
<dbReference type="GO" id="GO:0003677">
    <property type="term" value="F:DNA binding"/>
    <property type="evidence" value="ECO:0007669"/>
    <property type="project" value="UniProtKB-KW"/>
</dbReference>
<dbReference type="Gene3D" id="1.10.10.10">
    <property type="entry name" value="Winged helix-like DNA-binding domain superfamily/Winged helix DNA-binding domain"/>
    <property type="match status" value="1"/>
</dbReference>
<evidence type="ECO:0000313" key="5">
    <source>
        <dbReference type="EMBL" id="HJB81448.1"/>
    </source>
</evidence>
<dbReference type="InterPro" id="IPR036388">
    <property type="entry name" value="WH-like_DNA-bd_sf"/>
</dbReference>
<reference evidence="5" key="2">
    <citation type="submission" date="2021-04" db="EMBL/GenBank/DDBJ databases">
        <authorList>
            <person name="Gilroy R."/>
        </authorList>
    </citation>
    <scope>NUCLEOTIDE SEQUENCE</scope>
    <source>
        <strain evidence="5">CHK192-8294</strain>
    </source>
</reference>
<comment type="caution">
    <text evidence="5">The sequence shown here is derived from an EMBL/GenBank/DDBJ whole genome shotgun (WGS) entry which is preliminary data.</text>
</comment>
<keyword evidence="2" id="KW-0805">Transcription regulation</keyword>
<dbReference type="Gene3D" id="1.10.4040.10">
    <property type="entry name" value="Penicillinase repressor domain"/>
    <property type="match status" value="1"/>
</dbReference>
<dbReference type="SUPFAM" id="SSF46785">
    <property type="entry name" value="Winged helix' DNA-binding domain"/>
    <property type="match status" value="1"/>
</dbReference>
<evidence type="ECO:0000256" key="3">
    <source>
        <dbReference type="ARBA" id="ARBA00023125"/>
    </source>
</evidence>
<evidence type="ECO:0000256" key="4">
    <source>
        <dbReference type="ARBA" id="ARBA00023163"/>
    </source>
</evidence>
<reference evidence="5" key="1">
    <citation type="journal article" date="2021" name="PeerJ">
        <title>Extensive microbial diversity within the chicken gut microbiome revealed by metagenomics and culture.</title>
        <authorList>
            <person name="Gilroy R."/>
            <person name="Ravi A."/>
            <person name="Getino M."/>
            <person name="Pursley I."/>
            <person name="Horton D.L."/>
            <person name="Alikhan N.F."/>
            <person name="Baker D."/>
            <person name="Gharbi K."/>
            <person name="Hall N."/>
            <person name="Watson M."/>
            <person name="Adriaenssens E.M."/>
            <person name="Foster-Nyarko E."/>
            <person name="Jarju S."/>
            <person name="Secka A."/>
            <person name="Antonio M."/>
            <person name="Oren A."/>
            <person name="Chaudhuri R.R."/>
            <person name="La Ragione R."/>
            <person name="Hildebrand F."/>
            <person name="Pallen M.J."/>
        </authorList>
    </citation>
    <scope>NUCLEOTIDE SEQUENCE</scope>
    <source>
        <strain evidence="5">CHK192-8294</strain>
    </source>
</reference>
<dbReference type="InterPro" id="IPR036390">
    <property type="entry name" value="WH_DNA-bd_sf"/>
</dbReference>
<accession>A0A9D2MPS7</accession>
<evidence type="ECO:0000256" key="1">
    <source>
        <dbReference type="ARBA" id="ARBA00011046"/>
    </source>
</evidence>
<sequence length="126" mass="13817">MSAVEEKITEAELEVMEVLWNAGEPVTLGQIREALAERNGETVKTLLRRLCAKGAAAREKGRVGCYRPLVSREELSCYRTRKLIDKLYAGSARQMVAALVEHDQLSGADIAELKALLDSLDGKGES</sequence>
<evidence type="ECO:0000313" key="6">
    <source>
        <dbReference type="Proteomes" id="UP000823921"/>
    </source>
</evidence>
<keyword evidence="3" id="KW-0238">DNA-binding</keyword>
<name>A0A9D2MPS7_9FIRM</name>